<dbReference type="EMBL" id="BAWF01000035">
    <property type="protein sequence ID" value="GAF46923.1"/>
    <property type="molecule type" value="Genomic_DNA"/>
</dbReference>
<sequence length="117" mass="12973">MDANRAPSARMVTQLGKAQPPPPPVRACRNEISITPLNRGFTAPRSTKRARPRVPAVRKTSTYFSPLCVGNDSPRRERPVPIGQSPLPHSAETGNKRFEMPLFSMLRSADLRVQITL</sequence>
<reference evidence="2 3" key="1">
    <citation type="submission" date="2014-02" db="EMBL/GenBank/DDBJ databases">
        <title>Whole genome shotgun sequence of Rhodococcus wratislaviensis NBRC 100605.</title>
        <authorList>
            <person name="Hosoyama A."/>
            <person name="Tsuchikane K."/>
            <person name="Yoshida I."/>
            <person name="Ohji S."/>
            <person name="Ichikawa N."/>
            <person name="Yamazoe A."/>
            <person name="Fujita N."/>
        </authorList>
    </citation>
    <scope>NUCLEOTIDE SEQUENCE [LARGE SCALE GENOMIC DNA]</scope>
    <source>
        <strain evidence="2 3">NBRC 100605</strain>
    </source>
</reference>
<proteinExistence type="predicted"/>
<protein>
    <submittedName>
        <fullName evidence="2">Uncharacterized protein</fullName>
    </submittedName>
</protein>
<evidence type="ECO:0000256" key="1">
    <source>
        <dbReference type="SAM" id="MobiDB-lite"/>
    </source>
</evidence>
<evidence type="ECO:0000313" key="3">
    <source>
        <dbReference type="Proteomes" id="UP000019491"/>
    </source>
</evidence>
<name>X0PUT5_RHOWR</name>
<dbReference type="Proteomes" id="UP000019491">
    <property type="component" value="Unassembled WGS sequence"/>
</dbReference>
<accession>X0PUT5</accession>
<gene>
    <name evidence="2" type="ORF">RW1_035_00680</name>
</gene>
<feature type="region of interest" description="Disordered" evidence="1">
    <location>
        <begin position="1"/>
        <end position="94"/>
    </location>
</feature>
<dbReference type="AlphaFoldDB" id="X0PUT5"/>
<keyword evidence="3" id="KW-1185">Reference proteome</keyword>
<evidence type="ECO:0000313" key="2">
    <source>
        <dbReference type="EMBL" id="GAF46923.1"/>
    </source>
</evidence>
<organism evidence="2 3">
    <name type="scientific">Rhodococcus wratislaviensis NBRC 100605</name>
    <dbReference type="NCBI Taxonomy" id="1219028"/>
    <lineage>
        <taxon>Bacteria</taxon>
        <taxon>Bacillati</taxon>
        <taxon>Actinomycetota</taxon>
        <taxon>Actinomycetes</taxon>
        <taxon>Mycobacteriales</taxon>
        <taxon>Nocardiaceae</taxon>
        <taxon>Rhodococcus</taxon>
    </lineage>
</organism>
<comment type="caution">
    <text evidence="2">The sequence shown here is derived from an EMBL/GenBank/DDBJ whole genome shotgun (WGS) entry which is preliminary data.</text>
</comment>